<sequence length="82" mass="8659">MNANLFHNILNIVIALLAAATAFLLATGCTTFSTGQIECSASWIDPAYTTTAVTVLAVLKTLVNIARDGLAGLTKRQPPVER</sequence>
<dbReference type="AlphaFoldDB" id="A0A2U2DUZ5"/>
<dbReference type="RefSeq" id="WP_109457220.1">
    <property type="nucleotide sequence ID" value="NZ_QFBC01000002.1"/>
</dbReference>
<evidence type="ECO:0000313" key="2">
    <source>
        <dbReference type="Proteomes" id="UP000245252"/>
    </source>
</evidence>
<dbReference type="Proteomes" id="UP000245252">
    <property type="component" value="Unassembled WGS sequence"/>
</dbReference>
<protein>
    <submittedName>
        <fullName evidence="1">Uncharacterized protein</fullName>
    </submittedName>
</protein>
<comment type="caution">
    <text evidence="1">The sequence shown here is derived from an EMBL/GenBank/DDBJ whole genome shotgun (WGS) entry which is preliminary data.</text>
</comment>
<organism evidence="1 2">
    <name type="scientific">Metarhizobium album</name>
    <dbReference type="NCBI Taxonomy" id="2182425"/>
    <lineage>
        <taxon>Bacteria</taxon>
        <taxon>Pseudomonadati</taxon>
        <taxon>Pseudomonadota</taxon>
        <taxon>Alphaproteobacteria</taxon>
        <taxon>Hyphomicrobiales</taxon>
        <taxon>Rhizobiaceae</taxon>
        <taxon>Metarhizobium</taxon>
    </lineage>
</organism>
<dbReference type="EMBL" id="QFBC01000002">
    <property type="protein sequence ID" value="PWE57117.1"/>
    <property type="molecule type" value="Genomic_DNA"/>
</dbReference>
<gene>
    <name evidence="1" type="ORF">DEM27_05605</name>
</gene>
<proteinExistence type="predicted"/>
<accession>A0A2U2DUZ5</accession>
<reference evidence="1 2" key="1">
    <citation type="submission" date="2018-05" db="EMBL/GenBank/DDBJ databases">
        <title>The draft genome of strain NS-104.</title>
        <authorList>
            <person name="Hang P."/>
            <person name="Jiang J."/>
        </authorList>
    </citation>
    <scope>NUCLEOTIDE SEQUENCE [LARGE SCALE GENOMIC DNA]</scope>
    <source>
        <strain evidence="1 2">NS-104</strain>
    </source>
</reference>
<name>A0A2U2DUZ5_9HYPH</name>
<keyword evidence="2" id="KW-1185">Reference proteome</keyword>
<evidence type="ECO:0000313" key="1">
    <source>
        <dbReference type="EMBL" id="PWE57117.1"/>
    </source>
</evidence>